<feature type="transmembrane region" description="Helical" evidence="2">
    <location>
        <begin position="191"/>
        <end position="213"/>
    </location>
</feature>
<keyword evidence="5" id="KW-1185">Reference proteome</keyword>
<feature type="transmembrane region" description="Helical" evidence="2">
    <location>
        <begin position="657"/>
        <end position="677"/>
    </location>
</feature>
<feature type="domain" description="DUF6536" evidence="3">
    <location>
        <begin position="187"/>
        <end position="338"/>
    </location>
</feature>
<evidence type="ECO:0000256" key="1">
    <source>
        <dbReference type="SAM" id="MobiDB-lite"/>
    </source>
</evidence>
<feature type="transmembrane region" description="Helical" evidence="2">
    <location>
        <begin position="296"/>
        <end position="315"/>
    </location>
</feature>
<gene>
    <name evidence="4" type="ORF">Daesc_007940</name>
</gene>
<dbReference type="AlphaFoldDB" id="A0AAX6MFM2"/>
<dbReference type="PANTHER" id="PTHR35395:SF1">
    <property type="entry name" value="DUF6536 DOMAIN-CONTAINING PROTEIN"/>
    <property type="match status" value="1"/>
</dbReference>
<proteinExistence type="predicted"/>
<reference evidence="4 5" key="1">
    <citation type="journal article" date="2024" name="Front Chem Biol">
        <title>Unveiling the potential of Daldinia eschscholtzii MFLUCC 19-0629 through bioactivity and bioinformatics studies for enhanced sustainable agriculture production.</title>
        <authorList>
            <person name="Brooks S."/>
            <person name="Weaver J.A."/>
            <person name="Klomchit A."/>
            <person name="Alharthi S.A."/>
            <person name="Onlamun T."/>
            <person name="Nurani R."/>
            <person name="Vong T.K."/>
            <person name="Alberti F."/>
            <person name="Greco C."/>
        </authorList>
    </citation>
    <scope>NUCLEOTIDE SEQUENCE [LARGE SCALE GENOMIC DNA]</scope>
    <source>
        <strain evidence="4">MFLUCC 19-0629</strain>
    </source>
</reference>
<evidence type="ECO:0000313" key="5">
    <source>
        <dbReference type="Proteomes" id="UP001369815"/>
    </source>
</evidence>
<feature type="transmembrane region" description="Helical" evidence="2">
    <location>
        <begin position="238"/>
        <end position="259"/>
    </location>
</feature>
<protein>
    <recommendedName>
        <fullName evidence="3">DUF6536 domain-containing protein</fullName>
    </recommendedName>
</protein>
<feature type="transmembrane region" description="Helical" evidence="2">
    <location>
        <begin position="541"/>
        <end position="563"/>
    </location>
</feature>
<dbReference type="Pfam" id="PF20163">
    <property type="entry name" value="DUF6536"/>
    <property type="match status" value="1"/>
</dbReference>
<feature type="transmembrane region" description="Helical" evidence="2">
    <location>
        <begin position="592"/>
        <end position="611"/>
    </location>
</feature>
<accession>A0AAX6MFM2</accession>
<comment type="caution">
    <text evidence="4">The sequence shown here is derived from an EMBL/GenBank/DDBJ whole genome shotgun (WGS) entry which is preliminary data.</text>
</comment>
<keyword evidence="2" id="KW-0472">Membrane</keyword>
<dbReference type="InterPro" id="IPR046623">
    <property type="entry name" value="DUF6536"/>
</dbReference>
<dbReference type="Proteomes" id="UP001369815">
    <property type="component" value="Unassembled WGS sequence"/>
</dbReference>
<evidence type="ECO:0000259" key="3">
    <source>
        <dbReference type="Pfam" id="PF20163"/>
    </source>
</evidence>
<feature type="compositionally biased region" description="Polar residues" evidence="1">
    <location>
        <begin position="45"/>
        <end position="59"/>
    </location>
</feature>
<sequence length="815" mass="88870">MGRIRSDTYTSVVESSRRPSIWAGSLRRDHIRLDDLQSDMIQEDQPYTPSKSGPSNASRPSFAWPFHGRNASEVPSTSRSSRFTLRTWGQPRSFFRPHSDTASIDRSIVPDYVVNFLRGETPETLARKKQQRKWGEHGVEITPRRGTFASHPIEYGHYSSNLDVDRDLNTSGNWSQQSTLRRHITGWRGGVIFNTLISFIILLVGIICLILVITKSKLISGESSIFSGDCTKAEHINVGIHIAINIFCVAILSGANYVFQVLSSPTRREVTTAHENKNWLDIGIPSLRNFTHISGFRASIAIIALLSAVVTQVIYNAVIFTTQNIVNYDVLFVTQSFLDHAPFSNDMKFNEGGLSSIDITRLQDAGSQPGLTDLDPTTCLHEFSDIFQPSFDAVLLITDSTSTTSSLIHTSKPGTPLSTFASNNNDIVAPDGSLVQHCLARPSAPQTCSVNLSGSILGVAVLLNLASVISMAIILIKSTFEPLVTLGDSIRSFLRNPDPTTANMCLLTKNDVKKGRWGSSEAQFFVPANHFWAQTPTLPRWMLMAFAWLMIGAPAAVAVAFLVPKVIEDPFTPFGVAVPHLTYLLPSPVQTAQMALFAALPQLFLAMLYFVTNSHLTTYFLSHEFSLFALHPRPLRVSSNPTGGQITSLYLTLPRPVSWALVGWFTAMGFALSQAMFPGVVILSSPRSSQSPPNKIVAISFSTQALIALLGLLVIFILAVLGLGLKRAPVASLASGEVKGNPLVLIGGSCSAVISAKCHNHDIPAPGQIIREEDRNIWLRPIVWGVVEEGAGMRPGRCGFSANGTGCVDAGRNYA</sequence>
<name>A0AAX6MFM2_9PEZI</name>
<organism evidence="4 5">
    <name type="scientific">Daldinia eschscholtzii</name>
    <dbReference type="NCBI Taxonomy" id="292717"/>
    <lineage>
        <taxon>Eukaryota</taxon>
        <taxon>Fungi</taxon>
        <taxon>Dikarya</taxon>
        <taxon>Ascomycota</taxon>
        <taxon>Pezizomycotina</taxon>
        <taxon>Sordariomycetes</taxon>
        <taxon>Xylariomycetidae</taxon>
        <taxon>Xylariales</taxon>
        <taxon>Hypoxylaceae</taxon>
        <taxon>Daldinia</taxon>
    </lineage>
</organism>
<keyword evidence="2" id="KW-0812">Transmembrane</keyword>
<dbReference type="EMBL" id="JBANMG010000007">
    <property type="protein sequence ID" value="KAK6951405.1"/>
    <property type="molecule type" value="Genomic_DNA"/>
</dbReference>
<feature type="transmembrane region" description="Helical" evidence="2">
    <location>
        <begin position="697"/>
        <end position="725"/>
    </location>
</feature>
<evidence type="ECO:0000313" key="4">
    <source>
        <dbReference type="EMBL" id="KAK6951405.1"/>
    </source>
</evidence>
<keyword evidence="2" id="KW-1133">Transmembrane helix</keyword>
<feature type="transmembrane region" description="Helical" evidence="2">
    <location>
        <begin position="456"/>
        <end position="476"/>
    </location>
</feature>
<evidence type="ECO:0000256" key="2">
    <source>
        <dbReference type="SAM" id="Phobius"/>
    </source>
</evidence>
<dbReference type="PANTHER" id="PTHR35395">
    <property type="entry name" value="DUF6536 DOMAIN-CONTAINING PROTEIN"/>
    <property type="match status" value="1"/>
</dbReference>
<feature type="region of interest" description="Disordered" evidence="1">
    <location>
        <begin position="40"/>
        <end position="81"/>
    </location>
</feature>